<feature type="region of interest" description="Disordered" evidence="1">
    <location>
        <begin position="1"/>
        <end position="55"/>
    </location>
</feature>
<dbReference type="RefSeq" id="XP_066829948.1">
    <property type="nucleotide sequence ID" value="XM_066973074.1"/>
</dbReference>
<dbReference type="Proteomes" id="UP001497383">
    <property type="component" value="Chromosome 3"/>
</dbReference>
<organism evidence="2 3">
    <name type="scientific">Lodderomyces beijingensis</name>
    <dbReference type="NCBI Taxonomy" id="1775926"/>
    <lineage>
        <taxon>Eukaryota</taxon>
        <taxon>Fungi</taxon>
        <taxon>Dikarya</taxon>
        <taxon>Ascomycota</taxon>
        <taxon>Saccharomycotina</taxon>
        <taxon>Pichiomycetes</taxon>
        <taxon>Debaryomycetaceae</taxon>
        <taxon>Candida/Lodderomyces clade</taxon>
        <taxon>Lodderomyces</taxon>
    </lineage>
</organism>
<feature type="compositionally biased region" description="Polar residues" evidence="1">
    <location>
        <begin position="203"/>
        <end position="212"/>
    </location>
</feature>
<feature type="compositionally biased region" description="Polar residues" evidence="1">
    <location>
        <begin position="166"/>
        <end position="176"/>
    </location>
</feature>
<gene>
    <name evidence="2" type="ORF">LODBEIA_P30100</name>
</gene>
<reference evidence="2 3" key="1">
    <citation type="submission" date="2024-03" db="EMBL/GenBank/DDBJ databases">
        <authorList>
            <person name="Brejova B."/>
        </authorList>
    </citation>
    <scope>NUCLEOTIDE SEQUENCE [LARGE SCALE GENOMIC DNA]</scope>
    <source>
        <strain evidence="2 3">CBS 14171</strain>
    </source>
</reference>
<accession>A0ABP0ZKW5</accession>
<evidence type="ECO:0000256" key="1">
    <source>
        <dbReference type="SAM" id="MobiDB-lite"/>
    </source>
</evidence>
<proteinExistence type="predicted"/>
<evidence type="ECO:0000313" key="3">
    <source>
        <dbReference type="Proteomes" id="UP001497383"/>
    </source>
</evidence>
<sequence length="234" mass="25968">MSLPSIVQPETVESTDSRLNTIRSPSNEGDVAISDAETQTSSKLDLSNDGEQHESIPRNIKRLQVPGPFCPLENREYVDTNESLVSENSNYQNILSEDEGVYDFASYRKSNDHLMPDPYSRPLSQNSTTSCLSTTATKDGIQGKRLRRFGPSAYVSDVISNMNDQLQDQTSVQSPPESFENDGVRTQNDDRSEYYPESMDVKPQNSQNASVVSLHQTSIRYGNDGSSKISVDNA</sequence>
<feature type="region of interest" description="Disordered" evidence="1">
    <location>
        <begin position="166"/>
        <end position="212"/>
    </location>
</feature>
<dbReference type="GeneID" id="92208206"/>
<feature type="compositionally biased region" description="Polar residues" evidence="1">
    <location>
        <begin position="36"/>
        <end position="45"/>
    </location>
</feature>
<keyword evidence="3" id="KW-1185">Reference proteome</keyword>
<evidence type="ECO:0000313" key="2">
    <source>
        <dbReference type="EMBL" id="CAK9438786.1"/>
    </source>
</evidence>
<protein>
    <submittedName>
        <fullName evidence="2">Uncharacterized protein</fullName>
    </submittedName>
</protein>
<dbReference type="EMBL" id="OZ022407">
    <property type="protein sequence ID" value="CAK9438786.1"/>
    <property type="molecule type" value="Genomic_DNA"/>
</dbReference>
<name>A0ABP0ZKW5_9ASCO</name>
<feature type="compositionally biased region" description="Polar residues" evidence="1">
    <location>
        <begin position="11"/>
        <end position="27"/>
    </location>
</feature>